<evidence type="ECO:0000313" key="3">
    <source>
        <dbReference type="Proteomes" id="UP000308197"/>
    </source>
</evidence>
<accession>A0A5C3PDT8</accession>
<dbReference type="Proteomes" id="UP000308197">
    <property type="component" value="Unassembled WGS sequence"/>
</dbReference>
<feature type="region of interest" description="Disordered" evidence="1">
    <location>
        <begin position="32"/>
        <end position="78"/>
    </location>
</feature>
<protein>
    <submittedName>
        <fullName evidence="2">Uncharacterized protein</fullName>
    </submittedName>
</protein>
<name>A0A5C3PDT8_9APHY</name>
<dbReference type="AlphaFoldDB" id="A0A5C3PDT8"/>
<organism evidence="2 3">
    <name type="scientific">Polyporus arcularius HHB13444</name>
    <dbReference type="NCBI Taxonomy" id="1314778"/>
    <lineage>
        <taxon>Eukaryota</taxon>
        <taxon>Fungi</taxon>
        <taxon>Dikarya</taxon>
        <taxon>Basidiomycota</taxon>
        <taxon>Agaricomycotina</taxon>
        <taxon>Agaricomycetes</taxon>
        <taxon>Polyporales</taxon>
        <taxon>Polyporaceae</taxon>
        <taxon>Polyporus</taxon>
    </lineage>
</organism>
<gene>
    <name evidence="2" type="ORF">K466DRAFT_140176</name>
</gene>
<proteinExistence type="predicted"/>
<evidence type="ECO:0000313" key="2">
    <source>
        <dbReference type="EMBL" id="TFK86758.1"/>
    </source>
</evidence>
<reference evidence="2 3" key="1">
    <citation type="journal article" date="2019" name="Nat. Ecol. Evol.">
        <title>Megaphylogeny resolves global patterns of mushroom evolution.</title>
        <authorList>
            <person name="Varga T."/>
            <person name="Krizsan K."/>
            <person name="Foldi C."/>
            <person name="Dima B."/>
            <person name="Sanchez-Garcia M."/>
            <person name="Sanchez-Ramirez S."/>
            <person name="Szollosi G.J."/>
            <person name="Szarkandi J.G."/>
            <person name="Papp V."/>
            <person name="Albert L."/>
            <person name="Andreopoulos W."/>
            <person name="Angelini C."/>
            <person name="Antonin V."/>
            <person name="Barry K.W."/>
            <person name="Bougher N.L."/>
            <person name="Buchanan P."/>
            <person name="Buyck B."/>
            <person name="Bense V."/>
            <person name="Catcheside P."/>
            <person name="Chovatia M."/>
            <person name="Cooper J."/>
            <person name="Damon W."/>
            <person name="Desjardin D."/>
            <person name="Finy P."/>
            <person name="Geml J."/>
            <person name="Haridas S."/>
            <person name="Hughes K."/>
            <person name="Justo A."/>
            <person name="Karasinski D."/>
            <person name="Kautmanova I."/>
            <person name="Kiss B."/>
            <person name="Kocsube S."/>
            <person name="Kotiranta H."/>
            <person name="LaButti K.M."/>
            <person name="Lechner B.E."/>
            <person name="Liimatainen K."/>
            <person name="Lipzen A."/>
            <person name="Lukacs Z."/>
            <person name="Mihaltcheva S."/>
            <person name="Morgado L.N."/>
            <person name="Niskanen T."/>
            <person name="Noordeloos M.E."/>
            <person name="Ohm R.A."/>
            <person name="Ortiz-Santana B."/>
            <person name="Ovrebo C."/>
            <person name="Racz N."/>
            <person name="Riley R."/>
            <person name="Savchenko A."/>
            <person name="Shiryaev A."/>
            <person name="Soop K."/>
            <person name="Spirin V."/>
            <person name="Szebenyi C."/>
            <person name="Tomsovsky M."/>
            <person name="Tulloss R.E."/>
            <person name="Uehling J."/>
            <person name="Grigoriev I.V."/>
            <person name="Vagvolgyi C."/>
            <person name="Papp T."/>
            <person name="Martin F.M."/>
            <person name="Miettinen O."/>
            <person name="Hibbett D.S."/>
            <person name="Nagy L.G."/>
        </authorList>
    </citation>
    <scope>NUCLEOTIDE SEQUENCE [LARGE SCALE GENOMIC DNA]</scope>
    <source>
        <strain evidence="2 3">HHB13444</strain>
    </source>
</reference>
<dbReference type="InParanoid" id="A0A5C3PDT8"/>
<sequence>MGPTLSCVRPPQPSDIVRLFLLSVLLSVYTRQHHSGGPAPTHFEGQPSRPSPLSWLEDLLSPYEPRPGSSATASERSRTLRLAVSSFP</sequence>
<keyword evidence="3" id="KW-1185">Reference proteome</keyword>
<dbReference type="EMBL" id="ML211184">
    <property type="protein sequence ID" value="TFK86758.1"/>
    <property type="molecule type" value="Genomic_DNA"/>
</dbReference>
<evidence type="ECO:0000256" key="1">
    <source>
        <dbReference type="SAM" id="MobiDB-lite"/>
    </source>
</evidence>